<dbReference type="PATRIC" id="fig|330734.3.peg.824"/>
<evidence type="ECO:0000313" key="2">
    <source>
        <dbReference type="EMBL" id="AKO51660.1"/>
    </source>
</evidence>
<dbReference type="InterPro" id="IPR012902">
    <property type="entry name" value="N_methyl_site"/>
</dbReference>
<dbReference type="InterPro" id="IPR032092">
    <property type="entry name" value="PilW"/>
</dbReference>
<name>A0A0H4I229_9GAMM</name>
<evidence type="ECO:0000256" key="1">
    <source>
        <dbReference type="SAM" id="Phobius"/>
    </source>
</evidence>
<reference evidence="2 3" key="1">
    <citation type="submission" date="2015-05" db="EMBL/GenBank/DDBJ databases">
        <title>Complete genome of Marinobacter psychrophilus strain 20041T isolated from sea-ice of the Canadian Basin.</title>
        <authorList>
            <person name="Song L."/>
            <person name="Ren L."/>
            <person name="Yu Y."/>
            <person name="Wang X."/>
        </authorList>
    </citation>
    <scope>NUCLEOTIDE SEQUENCE [LARGE SCALE GENOMIC DNA]</scope>
    <source>
        <strain evidence="2 3">20041</strain>
    </source>
</reference>
<keyword evidence="3" id="KW-1185">Reference proteome</keyword>
<evidence type="ECO:0008006" key="4">
    <source>
        <dbReference type="Google" id="ProtNLM"/>
    </source>
</evidence>
<dbReference type="STRING" id="330734.ABA45_03815"/>
<feature type="transmembrane region" description="Helical" evidence="1">
    <location>
        <begin position="12"/>
        <end position="31"/>
    </location>
</feature>
<dbReference type="RefSeq" id="WP_048384391.1">
    <property type="nucleotide sequence ID" value="NZ_CP011494.1"/>
</dbReference>
<accession>A0A0H4I229</accession>
<keyword evidence="1" id="KW-0472">Membrane</keyword>
<keyword evidence="1" id="KW-0812">Transmembrane</keyword>
<proteinExistence type="predicted"/>
<dbReference type="NCBIfam" id="TIGR02532">
    <property type="entry name" value="IV_pilin_GFxxxE"/>
    <property type="match status" value="1"/>
</dbReference>
<dbReference type="GO" id="GO:0043683">
    <property type="term" value="P:type IV pilus assembly"/>
    <property type="evidence" value="ECO:0007669"/>
    <property type="project" value="InterPro"/>
</dbReference>
<dbReference type="Pfam" id="PF07963">
    <property type="entry name" value="N_methyl"/>
    <property type="match status" value="1"/>
</dbReference>
<dbReference type="AlphaFoldDB" id="A0A0H4I229"/>
<gene>
    <name evidence="2" type="ORF">ABA45_03815</name>
</gene>
<dbReference type="PROSITE" id="PS00409">
    <property type="entry name" value="PROKAR_NTER_METHYL"/>
    <property type="match status" value="1"/>
</dbReference>
<dbReference type="Pfam" id="PF16074">
    <property type="entry name" value="PilW"/>
    <property type="match status" value="1"/>
</dbReference>
<dbReference type="EMBL" id="CP011494">
    <property type="protein sequence ID" value="AKO51660.1"/>
    <property type="molecule type" value="Genomic_DNA"/>
</dbReference>
<evidence type="ECO:0000313" key="3">
    <source>
        <dbReference type="Proteomes" id="UP000036406"/>
    </source>
</evidence>
<sequence length="265" mass="28718">MIKQRGLSLVELMIAMALGLILTLGVIRIFISSKQTYTVVTSQSQAQENARVARHFLGRALRHAGYWDDPTVFRAFPVLGGLLEENEVITVADNDSTNSNIVDGTDSIVVRFNGAADGSMTTCLGESLDETQIAVNRYYIGDAGASTQVPSLMCESYVMGVAATALPAPTRQPLITGVENLQVELGLGDQTSIREYASPSAASIDWGTVKSLRYALLTTSNQNAAGQEDTRTYNLVDGETVTASGDNRIRQVQRDSVYLRNFRSQ</sequence>
<protein>
    <recommendedName>
        <fullName evidence="4">Pilus assembly protein PilW</fullName>
    </recommendedName>
</protein>
<keyword evidence="1" id="KW-1133">Transmembrane helix</keyword>
<organism evidence="2 3">
    <name type="scientific">Marinobacter psychrophilus</name>
    <dbReference type="NCBI Taxonomy" id="330734"/>
    <lineage>
        <taxon>Bacteria</taxon>
        <taxon>Pseudomonadati</taxon>
        <taxon>Pseudomonadota</taxon>
        <taxon>Gammaproteobacteria</taxon>
        <taxon>Pseudomonadales</taxon>
        <taxon>Marinobacteraceae</taxon>
        <taxon>Marinobacter</taxon>
    </lineage>
</organism>
<dbReference type="KEGG" id="mpq:ABA45_03815"/>
<dbReference type="Proteomes" id="UP000036406">
    <property type="component" value="Chromosome"/>
</dbReference>